<organism evidence="8 9">
    <name type="scientific">Marivirga sericea</name>
    <dbReference type="NCBI Taxonomy" id="1028"/>
    <lineage>
        <taxon>Bacteria</taxon>
        <taxon>Pseudomonadati</taxon>
        <taxon>Bacteroidota</taxon>
        <taxon>Cytophagia</taxon>
        <taxon>Cytophagales</taxon>
        <taxon>Marivirgaceae</taxon>
        <taxon>Marivirga</taxon>
    </lineage>
</organism>
<dbReference type="STRING" id="1028.SAMN05661096_04133"/>
<protein>
    <submittedName>
        <fullName evidence="8">Surface protein</fullName>
    </submittedName>
</protein>
<dbReference type="GO" id="GO:0005737">
    <property type="term" value="C:cytoplasm"/>
    <property type="evidence" value="ECO:0007669"/>
    <property type="project" value="UniProtKB-SubCell"/>
</dbReference>
<keyword evidence="5" id="KW-0966">Cell projection</keyword>
<evidence type="ECO:0000313" key="8">
    <source>
        <dbReference type="EMBL" id="SMG54307.1"/>
    </source>
</evidence>
<dbReference type="Pfam" id="PF22544">
    <property type="entry name" value="HYDIN_VesB_CFA65-like_Ig"/>
    <property type="match status" value="2"/>
</dbReference>
<dbReference type="InterPro" id="IPR005046">
    <property type="entry name" value="DUF285"/>
</dbReference>
<keyword evidence="4" id="KW-0969">Cilium</keyword>
<proteinExistence type="predicted"/>
<evidence type="ECO:0000313" key="9">
    <source>
        <dbReference type="Proteomes" id="UP000193804"/>
    </source>
</evidence>
<sequence>MRNRFITIIIFSFFQLSLFAQNGFITTWKTDNPGTSGDDQIQINSSSFSNFNVNWEEVGNPSNNGTETGLSGNPIITFPNPGTYRIEITGELRVFNFPGANPGPDDAQKVLSIEQWGNIEWESLSSIFIGCTNMQYNATDAPDLTNVSSISEAFYLCTNFTTGDLTNWNVSGITNMQGAFYLARNFNGDISNWDVSSVTNFSFMLGRTDAFAGDLSSWIVSSGEDFEGMFVGALAFNSDISEWTPIAATNMSAMFKEAEQFNQNLTNWDVSQVTDFSEMFRAINGVSSFNGDLANWPVTSGTDFSDMFRDAIDFNQDLSLWVTSSAENMENMFYQAISFNQNIESWNVDNVTNMEGMFRFASDFNQDLSSWNVTQVGNMANMFDNTDLSICNYNNILAAWSGLSSLQGNVTLGASGIQYSKEAEIERQVLIDTWSWEILDDGDGSISIDAQINDLAVDITPSGGTTPYSFNWVGPSGFNSTNNDIVAPESGTYTLTIDDFGNCTSLTEEFILRESSTAFITTWQTDNPGSTNDNQIQIPTDLTTNSFDVYWEEIGNVDNNGLEQDLTGDPIITFPDPGNYRIEIIGNFPRIYFNNSGDKDKILSIEQWGNISWNSMQNAFAGCINLTSSAADSPDLTGVTSLQGMFSNTSNFNSDISNWDVGRVNIFTDMFLSASAFDNGGVALDWTTVGQSPLVSTISMSTMFSGASNFNQDVSAWDVSKVRTFQRMFLAADAFDNGGVALDWTTLGQSTNVNTISIDRMFSGATIFNQDVSAWDVSKVNSFLGMFESATAFDNGGVALDWTTVGQSPNVSTVRMNFMFNGAENFNQDVSAWDVSKVDNFVAMFVSASAFDNGGVALDWTTLGQSPNVSTISMNAMFSGASAFNQDVSSWTVEKVENMSSMFSEANLFNQSLGNWDISGITVPSSMENMLNNTALSSANYDATLIGWADDNGGTETIPAGVTLGASGLSYCSAIAERAILTNTSTNNWTINDAGTACDEPSTQSSAITFSNVTSTQMDISWTSGNGNNRIVVVKVGSPVDFTPVDASSYTADTNFGIGIEYGSGNYVVYNGNGNLVTLTGLTVGETYHVQIYDYNGTSGIENYNTTVTSDNSANILIAPEIQVLNGAVDLTVNDEIDFGSIVESTSTSQTLTINNQGTIDLTISDIQLGTGTAYAISGIDLPITIASGNSTDFTITLSSVSAQTWTDALTLTSDDADESPFSLNLTGEVTVTAVPEIELLNGATNLAINAEIDFGSTLENTSTSQILTIRNSGTADLTISDIQLTTGTAYSISGITLPATIVAGNTVDFIITLSSDSVQTWTDILTITSDDADESPFILNLTGEIIATPNAEIQVQRENLPLNGIVELGNTEAGNTLVGTFDILNVGEADLIINNIVSSNDLFTISFGSLPATISANSSNSFDIELNSTIVGIFESKIAISSNDPEQDVFEFDVRAVVEGARVVLLITNPDNSIERIV</sequence>
<evidence type="ECO:0000256" key="6">
    <source>
        <dbReference type="SAM" id="SignalP"/>
    </source>
</evidence>
<dbReference type="OrthoDB" id="1525027at2"/>
<accession>A0A1X7LLB0</accession>
<feature type="chain" id="PRO_5013027680" evidence="6">
    <location>
        <begin position="21"/>
        <end position="1479"/>
    </location>
</feature>
<dbReference type="InterPro" id="IPR011889">
    <property type="entry name" value="Liste_lipo_26"/>
</dbReference>
<dbReference type="Pfam" id="PF03382">
    <property type="entry name" value="DUF285"/>
    <property type="match status" value="6"/>
</dbReference>
<dbReference type="Proteomes" id="UP000193804">
    <property type="component" value="Unassembled WGS sequence"/>
</dbReference>
<feature type="domain" description="HYDIN/VesB/CFA65-like Ig-like" evidence="7">
    <location>
        <begin position="1366"/>
        <end position="1448"/>
    </location>
</feature>
<dbReference type="RefSeq" id="WP_085519232.1">
    <property type="nucleotide sequence ID" value="NZ_FXAW01000022.1"/>
</dbReference>
<dbReference type="EMBL" id="FXAW01000022">
    <property type="protein sequence ID" value="SMG54307.1"/>
    <property type="molecule type" value="Genomic_DNA"/>
</dbReference>
<dbReference type="InterPro" id="IPR053879">
    <property type="entry name" value="HYDIN_VesB_CFA65-like_Ig"/>
</dbReference>
<evidence type="ECO:0000256" key="5">
    <source>
        <dbReference type="ARBA" id="ARBA00023273"/>
    </source>
</evidence>
<reference evidence="9" key="1">
    <citation type="submission" date="2017-04" db="EMBL/GenBank/DDBJ databases">
        <authorList>
            <person name="Varghese N."/>
            <person name="Submissions S."/>
        </authorList>
    </citation>
    <scope>NUCLEOTIDE SEQUENCE [LARGE SCALE GENOMIC DNA]</scope>
    <source>
        <strain evidence="9">DSM 4125</strain>
    </source>
</reference>
<comment type="subcellular location">
    <subcellularLocation>
        <location evidence="1">Cell projection</location>
        <location evidence="1">Cilium</location>
    </subcellularLocation>
    <subcellularLocation>
        <location evidence="2">Cytoplasm</location>
    </subcellularLocation>
</comment>
<gene>
    <name evidence="8" type="ORF">SAMN05661096_04133</name>
</gene>
<dbReference type="Gene3D" id="2.60.40.10">
    <property type="entry name" value="Immunoglobulins"/>
    <property type="match status" value="4"/>
</dbReference>
<evidence type="ECO:0000259" key="7">
    <source>
        <dbReference type="Pfam" id="PF22544"/>
    </source>
</evidence>
<keyword evidence="6" id="KW-0732">Signal</keyword>
<evidence type="ECO:0000256" key="2">
    <source>
        <dbReference type="ARBA" id="ARBA00004496"/>
    </source>
</evidence>
<evidence type="ECO:0000256" key="3">
    <source>
        <dbReference type="ARBA" id="ARBA00022490"/>
    </source>
</evidence>
<evidence type="ECO:0000256" key="4">
    <source>
        <dbReference type="ARBA" id="ARBA00023069"/>
    </source>
</evidence>
<keyword evidence="3" id="KW-0963">Cytoplasm</keyword>
<feature type="non-terminal residue" evidence="8">
    <location>
        <position position="1479"/>
    </location>
</feature>
<dbReference type="InterPro" id="IPR013783">
    <property type="entry name" value="Ig-like_fold"/>
</dbReference>
<evidence type="ECO:0000256" key="1">
    <source>
        <dbReference type="ARBA" id="ARBA00004138"/>
    </source>
</evidence>
<name>A0A1X7LLB0_9BACT</name>
<dbReference type="NCBIfam" id="NF012200">
    <property type="entry name" value="choice_anch_D"/>
    <property type="match status" value="3"/>
</dbReference>
<keyword evidence="9" id="KW-1185">Reference proteome</keyword>
<feature type="domain" description="HYDIN/VesB/CFA65-like Ig-like" evidence="7">
    <location>
        <begin position="1132"/>
        <end position="1227"/>
    </location>
</feature>
<feature type="signal peptide" evidence="6">
    <location>
        <begin position="1"/>
        <end position="20"/>
    </location>
</feature>
<dbReference type="NCBIfam" id="TIGR02167">
    <property type="entry name" value="Liste_lipo_26"/>
    <property type="match status" value="5"/>
</dbReference>